<gene>
    <name evidence="3" type="ORF">GTO89_00615</name>
</gene>
<name>A0A845L4M4_HELGE</name>
<dbReference type="RefSeq" id="WP_161260119.1">
    <property type="nucleotide sequence ID" value="NZ_JAFBDC010000001.1"/>
</dbReference>
<evidence type="ECO:0000259" key="2">
    <source>
        <dbReference type="SMART" id="SM00909"/>
    </source>
</evidence>
<reference evidence="3 4" key="1">
    <citation type="submission" date="2020-01" db="EMBL/GenBank/DDBJ databases">
        <title>Whole genome sequence of Heliobacterium gestii DSM 11169.</title>
        <authorList>
            <person name="Kyndt J.A."/>
            <person name="Meyer T.E."/>
        </authorList>
    </citation>
    <scope>NUCLEOTIDE SEQUENCE [LARGE SCALE GENOMIC DNA]</scope>
    <source>
        <strain evidence="3 4">DSM 11169</strain>
    </source>
</reference>
<dbReference type="PROSITE" id="PS51257">
    <property type="entry name" value="PROKAR_LIPOPROTEIN"/>
    <property type="match status" value="1"/>
</dbReference>
<feature type="domain" description="GerMN" evidence="2">
    <location>
        <begin position="90"/>
        <end position="176"/>
    </location>
</feature>
<evidence type="ECO:0000313" key="4">
    <source>
        <dbReference type="Proteomes" id="UP000471031"/>
    </source>
</evidence>
<dbReference type="InterPro" id="IPR019606">
    <property type="entry name" value="GerMN"/>
</dbReference>
<dbReference type="SMART" id="SM00909">
    <property type="entry name" value="Germane"/>
    <property type="match status" value="1"/>
</dbReference>
<feature type="compositionally biased region" description="Polar residues" evidence="1">
    <location>
        <begin position="35"/>
        <end position="46"/>
    </location>
</feature>
<dbReference type="OrthoDB" id="9809406at2"/>
<comment type="caution">
    <text evidence="3">The sequence shown here is derived from an EMBL/GenBank/DDBJ whole genome shotgun (WGS) entry which is preliminary data.</text>
</comment>
<protein>
    <recommendedName>
        <fullName evidence="2">GerMN domain-containing protein</fullName>
    </recommendedName>
</protein>
<dbReference type="AlphaFoldDB" id="A0A845L4M4"/>
<evidence type="ECO:0000256" key="1">
    <source>
        <dbReference type="SAM" id="MobiDB-lite"/>
    </source>
</evidence>
<dbReference type="EMBL" id="WXEX01000001">
    <property type="protein sequence ID" value="MZP41532.1"/>
    <property type="molecule type" value="Genomic_DNA"/>
</dbReference>
<feature type="region of interest" description="Disordered" evidence="1">
    <location>
        <begin position="35"/>
        <end position="55"/>
    </location>
</feature>
<dbReference type="Proteomes" id="UP000471031">
    <property type="component" value="Unassembled WGS sequence"/>
</dbReference>
<dbReference type="Pfam" id="PF10646">
    <property type="entry name" value="Germane"/>
    <property type="match status" value="1"/>
</dbReference>
<sequence length="295" mass="32068">MDTFMKRLLRSTLPLTLIVLLIVIALSGCSMSQGAPQNATIENATSPAPDGSGKTAAATETTVRIFFPDKDLQRLVKEDHPLSGSAEEKVRQTFEFLKEGPKNTSLMTLIPPQTRLLGVAVKDTQLDVNLSREIRQGNLGSTGEALLIGSLVNSFTSLGYARVQLTVDGQKIESLAGHMEIALPLPFFDELTIRQGPIPPPNNINDIENDAQQGQQQWRLDPLEVTRVDGIALGFEPEKDSFSLVSQSDDSGKSLAKVRVRHGKLDFLVELTQPAGNGHGHIWVIRSVATAPRNS</sequence>
<organism evidence="3 4">
    <name type="scientific">Heliomicrobium gestii</name>
    <name type="common">Heliobacterium gestii</name>
    <dbReference type="NCBI Taxonomy" id="2699"/>
    <lineage>
        <taxon>Bacteria</taxon>
        <taxon>Bacillati</taxon>
        <taxon>Bacillota</taxon>
        <taxon>Clostridia</taxon>
        <taxon>Eubacteriales</taxon>
        <taxon>Heliobacteriaceae</taxon>
        <taxon>Heliomicrobium</taxon>
    </lineage>
</organism>
<keyword evidence="4" id="KW-1185">Reference proteome</keyword>
<proteinExistence type="predicted"/>
<evidence type="ECO:0000313" key="3">
    <source>
        <dbReference type="EMBL" id="MZP41532.1"/>
    </source>
</evidence>
<accession>A0A845L4M4</accession>